<name>A0ACB9L2W2_9MYRT</name>
<accession>A0ACB9L2W2</accession>
<dbReference type="EMBL" id="CM042891">
    <property type="protein sequence ID" value="KAI4303888.1"/>
    <property type="molecule type" value="Genomic_DNA"/>
</dbReference>
<evidence type="ECO:0000313" key="2">
    <source>
        <dbReference type="Proteomes" id="UP001057402"/>
    </source>
</evidence>
<dbReference type="Proteomes" id="UP001057402">
    <property type="component" value="Chromosome 12"/>
</dbReference>
<evidence type="ECO:0000313" key="1">
    <source>
        <dbReference type="EMBL" id="KAI4303888.1"/>
    </source>
</evidence>
<reference evidence="2" key="1">
    <citation type="journal article" date="2023" name="Front. Plant Sci.">
        <title>Chromosomal-level genome assembly of Melastoma candidum provides insights into trichome evolution.</title>
        <authorList>
            <person name="Zhong Y."/>
            <person name="Wu W."/>
            <person name="Sun C."/>
            <person name="Zou P."/>
            <person name="Liu Y."/>
            <person name="Dai S."/>
            <person name="Zhou R."/>
        </authorList>
    </citation>
    <scope>NUCLEOTIDE SEQUENCE [LARGE SCALE GENOMIC DNA]</scope>
</reference>
<organism evidence="1 2">
    <name type="scientific">Melastoma candidum</name>
    <dbReference type="NCBI Taxonomy" id="119954"/>
    <lineage>
        <taxon>Eukaryota</taxon>
        <taxon>Viridiplantae</taxon>
        <taxon>Streptophyta</taxon>
        <taxon>Embryophyta</taxon>
        <taxon>Tracheophyta</taxon>
        <taxon>Spermatophyta</taxon>
        <taxon>Magnoliopsida</taxon>
        <taxon>eudicotyledons</taxon>
        <taxon>Gunneridae</taxon>
        <taxon>Pentapetalae</taxon>
        <taxon>rosids</taxon>
        <taxon>malvids</taxon>
        <taxon>Myrtales</taxon>
        <taxon>Melastomataceae</taxon>
        <taxon>Melastomatoideae</taxon>
        <taxon>Melastomateae</taxon>
        <taxon>Melastoma</taxon>
    </lineage>
</organism>
<comment type="caution">
    <text evidence="1">The sequence shown here is derived from an EMBL/GenBank/DDBJ whole genome shotgun (WGS) entry which is preliminary data.</text>
</comment>
<proteinExistence type="predicted"/>
<protein>
    <submittedName>
        <fullName evidence="1">Uncharacterized protein</fullName>
    </submittedName>
</protein>
<gene>
    <name evidence="1" type="ORF">MLD38_039472</name>
</gene>
<sequence>MTQKRESQKAFEYRDEKMGGNVEEDKEEKHKEEKGEDKKDKGSKDECEQNDKKEKKKKKKEKNPEDKKDPVKLRQKLEKIDGKIQALMAKKEEIMKLINDAGHDASNTPAPSS</sequence>
<keyword evidence="2" id="KW-1185">Reference proteome</keyword>